<keyword evidence="2" id="KW-1185">Reference proteome</keyword>
<sequence>MVFIDMIWNRIDMAPLQAARHAAAGSSPRFRTVVGTMTFLAALHHNWTIGRCLDRFTRANAPTPSNPVDGYEQP</sequence>
<reference evidence="1 2" key="1">
    <citation type="submission" date="2024-02" db="EMBL/GenBank/DDBJ databases">
        <title>Adaptive strategies in a cosmopolitan and abundant soil bacterium.</title>
        <authorList>
            <person name="Carini P."/>
        </authorList>
    </citation>
    <scope>NUCLEOTIDE SEQUENCE [LARGE SCALE GENOMIC DNA]</scope>
    <source>
        <strain evidence="1 2">AZCC 1608</strain>
    </source>
</reference>
<proteinExistence type="predicted"/>
<dbReference type="RefSeq" id="WP_334478176.1">
    <property type="nucleotide sequence ID" value="NZ_JAZHRV010000001.1"/>
</dbReference>
<dbReference type="Proteomes" id="UP001364224">
    <property type="component" value="Unassembled WGS sequence"/>
</dbReference>
<evidence type="ECO:0000313" key="1">
    <source>
        <dbReference type="EMBL" id="MEH2553650.1"/>
    </source>
</evidence>
<accession>A0ABU8B541</accession>
<name>A0ABU8B541_9BRAD</name>
<gene>
    <name evidence="1" type="ORF">V1286_001179</name>
</gene>
<dbReference type="EMBL" id="JAZHRV010000001">
    <property type="protein sequence ID" value="MEH2553650.1"/>
    <property type="molecule type" value="Genomic_DNA"/>
</dbReference>
<evidence type="ECO:0000313" key="2">
    <source>
        <dbReference type="Proteomes" id="UP001364224"/>
    </source>
</evidence>
<organism evidence="1 2">
    <name type="scientific">Bradyrhizobium algeriense</name>
    <dbReference type="NCBI Taxonomy" id="634784"/>
    <lineage>
        <taxon>Bacteria</taxon>
        <taxon>Pseudomonadati</taxon>
        <taxon>Pseudomonadota</taxon>
        <taxon>Alphaproteobacteria</taxon>
        <taxon>Hyphomicrobiales</taxon>
        <taxon>Nitrobacteraceae</taxon>
        <taxon>Bradyrhizobium</taxon>
    </lineage>
</organism>
<comment type="caution">
    <text evidence="1">The sequence shown here is derived from an EMBL/GenBank/DDBJ whole genome shotgun (WGS) entry which is preliminary data.</text>
</comment>
<protein>
    <submittedName>
        <fullName evidence="1">Uncharacterized protein</fullName>
    </submittedName>
</protein>